<evidence type="ECO:0000313" key="2">
    <source>
        <dbReference type="Proteomes" id="UP001285244"/>
    </source>
</evidence>
<keyword evidence="2" id="KW-1185">Reference proteome</keyword>
<dbReference type="Proteomes" id="UP001285244">
    <property type="component" value="Unassembled WGS sequence"/>
</dbReference>
<gene>
    <name evidence="1" type="ORF">MOZ64_03870</name>
</gene>
<sequence>MINTAYKKRSKRYYMLDRKDITNVRGIITSGEVMDELGLTNCGFERFVYQNKDYHGCYLVEVDEDEESSKFKEYKFFELNASRCPSRWYVTCDGRFYRLYIRSGKKHELMPYLHHGIWTVRIGGFDEVSAARVYARYFMDLHDGEYVLLKSNNWDVNKIEIVDRQKYITENNRQAFGKAIGLYEDGQLVKQWPSTRAASSDLYISRQTVSDICRSRYKKKMYDLRYI</sequence>
<comment type="caution">
    <text evidence="1">The sequence shown here is derived from an EMBL/GenBank/DDBJ whole genome shotgun (WGS) entry which is preliminary data.</text>
</comment>
<dbReference type="RefSeq" id="WP_320325292.1">
    <property type="nucleotide sequence ID" value="NZ_JALBUS010000004.1"/>
</dbReference>
<protein>
    <submittedName>
        <fullName evidence="1">Uncharacterized protein</fullName>
    </submittedName>
</protein>
<dbReference type="EMBL" id="JALBUS010000004">
    <property type="protein sequence ID" value="MDX8416980.1"/>
    <property type="molecule type" value="Genomic_DNA"/>
</dbReference>
<accession>A0ABU4WN69</accession>
<evidence type="ECO:0000313" key="1">
    <source>
        <dbReference type="EMBL" id="MDX8416980.1"/>
    </source>
</evidence>
<name>A0ABU4WN69_9FIRM</name>
<proteinExistence type="predicted"/>
<organism evidence="1 2">
    <name type="scientific">Absicoccus intestinalis</name>
    <dbReference type="NCBI Taxonomy" id="2926319"/>
    <lineage>
        <taxon>Bacteria</taxon>
        <taxon>Bacillati</taxon>
        <taxon>Bacillota</taxon>
        <taxon>Erysipelotrichia</taxon>
        <taxon>Erysipelotrichales</taxon>
        <taxon>Erysipelotrichaceae</taxon>
        <taxon>Absicoccus</taxon>
    </lineage>
</organism>
<reference evidence="1 2" key="1">
    <citation type="submission" date="2022-03" db="EMBL/GenBank/DDBJ databases">
        <title>Novel taxa within the pig intestine.</title>
        <authorList>
            <person name="Wylensek D."/>
            <person name="Bishof K."/>
            <person name="Afrizal A."/>
            <person name="Clavel T."/>
        </authorList>
    </citation>
    <scope>NUCLEOTIDE SEQUENCE [LARGE SCALE GENOMIC DNA]</scope>
    <source>
        <strain evidence="1 2">Cla-KB-P134</strain>
    </source>
</reference>